<keyword evidence="1" id="KW-1133">Transmembrane helix</keyword>
<accession>A0A7W6J7Z2</accession>
<keyword evidence="1" id="KW-0812">Transmembrane</keyword>
<feature type="chain" id="PRO_5030980600" evidence="2">
    <location>
        <begin position="20"/>
        <end position="105"/>
    </location>
</feature>
<evidence type="ECO:0000313" key="3">
    <source>
        <dbReference type="EMBL" id="MBB4066480.1"/>
    </source>
</evidence>
<feature type="transmembrane region" description="Helical" evidence="1">
    <location>
        <begin position="69"/>
        <end position="92"/>
    </location>
</feature>
<dbReference type="Proteomes" id="UP000528286">
    <property type="component" value="Unassembled WGS sequence"/>
</dbReference>
<gene>
    <name evidence="3" type="ORF">GGR23_003695</name>
</gene>
<comment type="caution">
    <text evidence="3">The sequence shown here is derived from an EMBL/GenBank/DDBJ whole genome shotgun (WGS) entry which is preliminary data.</text>
</comment>
<name>A0A7W6J7Z2_9HYPH</name>
<dbReference type="RefSeq" id="WP_183367745.1">
    <property type="nucleotide sequence ID" value="NZ_JACIEZ010000009.1"/>
</dbReference>
<evidence type="ECO:0000256" key="2">
    <source>
        <dbReference type="SAM" id="SignalP"/>
    </source>
</evidence>
<evidence type="ECO:0000313" key="4">
    <source>
        <dbReference type="Proteomes" id="UP000528286"/>
    </source>
</evidence>
<proteinExistence type="predicted"/>
<sequence length="105" mass="11055">MRLVLRFASFLLLVAAVFAATLDTITSVADSGMSLTSLQMAWNTIDPQSLSRVETGVLSAGLPASLNGAIQWTLGQPAFAVALALSLLFWVAGYRRLPAAGRFAA</sequence>
<keyword evidence="1" id="KW-0472">Membrane</keyword>
<feature type="signal peptide" evidence="2">
    <location>
        <begin position="1"/>
        <end position="19"/>
    </location>
</feature>
<organism evidence="3 4">
    <name type="scientific">Gellertiella hungarica</name>
    <dbReference type="NCBI Taxonomy" id="1572859"/>
    <lineage>
        <taxon>Bacteria</taxon>
        <taxon>Pseudomonadati</taxon>
        <taxon>Pseudomonadota</taxon>
        <taxon>Alphaproteobacteria</taxon>
        <taxon>Hyphomicrobiales</taxon>
        <taxon>Rhizobiaceae</taxon>
        <taxon>Gellertiella</taxon>
    </lineage>
</organism>
<reference evidence="3 4" key="1">
    <citation type="submission" date="2020-08" db="EMBL/GenBank/DDBJ databases">
        <title>Genomic Encyclopedia of Type Strains, Phase IV (KMG-IV): sequencing the most valuable type-strain genomes for metagenomic binning, comparative biology and taxonomic classification.</title>
        <authorList>
            <person name="Goeker M."/>
        </authorList>
    </citation>
    <scope>NUCLEOTIDE SEQUENCE [LARGE SCALE GENOMIC DNA]</scope>
    <source>
        <strain evidence="3 4">DSM 29853</strain>
    </source>
</reference>
<protein>
    <submittedName>
        <fullName evidence="3">Uncharacterized protein</fullName>
    </submittedName>
</protein>
<keyword evidence="4" id="KW-1185">Reference proteome</keyword>
<dbReference type="AlphaFoldDB" id="A0A7W6J7Z2"/>
<keyword evidence="2" id="KW-0732">Signal</keyword>
<dbReference type="EMBL" id="JACIEZ010000009">
    <property type="protein sequence ID" value="MBB4066480.1"/>
    <property type="molecule type" value="Genomic_DNA"/>
</dbReference>
<evidence type="ECO:0000256" key="1">
    <source>
        <dbReference type="SAM" id="Phobius"/>
    </source>
</evidence>